<protein>
    <submittedName>
        <fullName evidence="2">Uncharacterized protein</fullName>
    </submittedName>
</protein>
<gene>
    <name evidence="2" type="ORF">ACIGW0_22770</name>
</gene>
<feature type="compositionally biased region" description="Basic and acidic residues" evidence="1">
    <location>
        <begin position="1"/>
        <end position="16"/>
    </location>
</feature>
<evidence type="ECO:0000313" key="3">
    <source>
        <dbReference type="Proteomes" id="UP001614391"/>
    </source>
</evidence>
<name>A0ABW8CZE1_STRBI</name>
<organism evidence="2 3">
    <name type="scientific">Streptomyces bikiniensis</name>
    <dbReference type="NCBI Taxonomy" id="1896"/>
    <lineage>
        <taxon>Bacteria</taxon>
        <taxon>Bacillati</taxon>
        <taxon>Actinomycetota</taxon>
        <taxon>Actinomycetes</taxon>
        <taxon>Kitasatosporales</taxon>
        <taxon>Streptomycetaceae</taxon>
        <taxon>Streptomyces</taxon>
    </lineage>
</organism>
<keyword evidence="3" id="KW-1185">Reference proteome</keyword>
<reference evidence="2 3" key="1">
    <citation type="submission" date="2024-10" db="EMBL/GenBank/DDBJ databases">
        <title>The Natural Products Discovery Center: Release of the First 8490 Sequenced Strains for Exploring Actinobacteria Biosynthetic Diversity.</title>
        <authorList>
            <person name="Kalkreuter E."/>
            <person name="Kautsar S.A."/>
            <person name="Yang D."/>
            <person name="Bader C.D."/>
            <person name="Teijaro C.N."/>
            <person name="Fluegel L."/>
            <person name="Davis C.M."/>
            <person name="Simpson J.R."/>
            <person name="Lauterbach L."/>
            <person name="Steele A.D."/>
            <person name="Gui C."/>
            <person name="Meng S."/>
            <person name="Li G."/>
            <person name="Viehrig K."/>
            <person name="Ye F."/>
            <person name="Su P."/>
            <person name="Kiefer A.F."/>
            <person name="Nichols A."/>
            <person name="Cepeda A.J."/>
            <person name="Yan W."/>
            <person name="Fan B."/>
            <person name="Jiang Y."/>
            <person name="Adhikari A."/>
            <person name="Zheng C.-J."/>
            <person name="Schuster L."/>
            <person name="Cowan T.M."/>
            <person name="Smanski M.J."/>
            <person name="Chevrette M.G."/>
            <person name="De Carvalho L.P.S."/>
            <person name="Shen B."/>
        </authorList>
    </citation>
    <scope>NUCLEOTIDE SEQUENCE [LARGE SCALE GENOMIC DNA]</scope>
    <source>
        <strain evidence="2 3">NPDC053346</strain>
    </source>
</reference>
<dbReference type="Proteomes" id="UP001614391">
    <property type="component" value="Unassembled WGS sequence"/>
</dbReference>
<accession>A0ABW8CZE1</accession>
<dbReference type="EMBL" id="JBITYT010000010">
    <property type="protein sequence ID" value="MFI9122196.1"/>
    <property type="molecule type" value="Genomic_DNA"/>
</dbReference>
<evidence type="ECO:0000313" key="2">
    <source>
        <dbReference type="EMBL" id="MFI9122196.1"/>
    </source>
</evidence>
<proteinExistence type="predicted"/>
<sequence>MEEVVDGRQAPDDLDRAGAAPVPGRDPVQGVQDRRDPPDAPEAPLDFVGFPADQFPFDTVRRPRTGLVGEGLGEDAPDAPEVLQARVVRLQVAVPAPDLPVEPHVVLGKAEVAAVGDRFAAFVHNLPLPIRAMRRWAPPVPCGRRTGTASQPSVSR</sequence>
<evidence type="ECO:0000256" key="1">
    <source>
        <dbReference type="SAM" id="MobiDB-lite"/>
    </source>
</evidence>
<dbReference type="RefSeq" id="WP_399617686.1">
    <property type="nucleotide sequence ID" value="NZ_JBITYT010000010.1"/>
</dbReference>
<feature type="region of interest" description="Disordered" evidence="1">
    <location>
        <begin position="1"/>
        <end position="48"/>
    </location>
</feature>
<comment type="caution">
    <text evidence="2">The sequence shown here is derived from an EMBL/GenBank/DDBJ whole genome shotgun (WGS) entry which is preliminary data.</text>
</comment>